<dbReference type="SUPFAM" id="SSF53955">
    <property type="entry name" value="Lysozyme-like"/>
    <property type="match status" value="1"/>
</dbReference>
<organism evidence="4 5">
    <name type="scientific">Mycobacterium pinniadriaticum</name>
    <dbReference type="NCBI Taxonomy" id="2994102"/>
    <lineage>
        <taxon>Bacteria</taxon>
        <taxon>Bacillati</taxon>
        <taxon>Actinomycetota</taxon>
        <taxon>Actinomycetes</taxon>
        <taxon>Mycobacteriales</taxon>
        <taxon>Mycobacteriaceae</taxon>
        <taxon>Mycobacterium</taxon>
    </lineage>
</organism>
<comment type="similarity">
    <text evidence="1">Belongs to the glycosyl hydrolase 25 family.</text>
</comment>
<gene>
    <name evidence="4" type="ORF">ORI27_12840</name>
</gene>
<dbReference type="Gene3D" id="1.10.530.10">
    <property type="match status" value="1"/>
</dbReference>
<dbReference type="InterPro" id="IPR017853">
    <property type="entry name" value="GH"/>
</dbReference>
<dbReference type="EMBL" id="JAPJDO010000009">
    <property type="protein sequence ID" value="MCX2937589.1"/>
    <property type="molecule type" value="Genomic_DNA"/>
</dbReference>
<feature type="region of interest" description="Disordered" evidence="2">
    <location>
        <begin position="864"/>
        <end position="887"/>
    </location>
</feature>
<dbReference type="Pfam" id="PF01183">
    <property type="entry name" value="Glyco_hydro_25"/>
    <property type="match status" value="1"/>
</dbReference>
<comment type="caution">
    <text evidence="4">The sequence shown here is derived from an EMBL/GenBank/DDBJ whole genome shotgun (WGS) entry which is preliminary data.</text>
</comment>
<dbReference type="RefSeq" id="WP_265997246.1">
    <property type="nucleotide sequence ID" value="NZ_JAPJDN010000009.1"/>
</dbReference>
<feature type="region of interest" description="Disordered" evidence="2">
    <location>
        <begin position="939"/>
        <end position="1022"/>
    </location>
</feature>
<accession>A0ABT3SDK9</accession>
<keyword evidence="5" id="KW-1185">Reference proteome</keyword>
<evidence type="ECO:0000256" key="1">
    <source>
        <dbReference type="ARBA" id="ARBA00010646"/>
    </source>
</evidence>
<name>A0ABT3SDK9_9MYCO</name>
<protein>
    <submittedName>
        <fullName evidence="4">GH25 family lysozyme</fullName>
    </submittedName>
</protein>
<dbReference type="InterPro" id="IPR002053">
    <property type="entry name" value="Glyco_hydro_25"/>
</dbReference>
<dbReference type="InterPro" id="IPR023346">
    <property type="entry name" value="Lysozyme-like_dom_sf"/>
</dbReference>
<dbReference type="SUPFAM" id="SSF51445">
    <property type="entry name" value="(Trans)glycosidases"/>
    <property type="match status" value="1"/>
</dbReference>
<evidence type="ECO:0000313" key="5">
    <source>
        <dbReference type="Proteomes" id="UP001300745"/>
    </source>
</evidence>
<evidence type="ECO:0000256" key="2">
    <source>
        <dbReference type="SAM" id="MobiDB-lite"/>
    </source>
</evidence>
<evidence type="ECO:0000313" key="4">
    <source>
        <dbReference type="EMBL" id="MCX2937589.1"/>
    </source>
</evidence>
<dbReference type="Pfam" id="PF13529">
    <property type="entry name" value="Peptidase_C39_2"/>
    <property type="match status" value="1"/>
</dbReference>
<evidence type="ECO:0000259" key="3">
    <source>
        <dbReference type="Pfam" id="PF13529"/>
    </source>
</evidence>
<feature type="compositionally biased region" description="Basic and acidic residues" evidence="2">
    <location>
        <begin position="868"/>
        <end position="887"/>
    </location>
</feature>
<dbReference type="Gene3D" id="3.20.20.80">
    <property type="entry name" value="Glycosidases"/>
    <property type="match status" value="1"/>
</dbReference>
<sequence length="1022" mass="110978">MTAVRRDPGVLTDVLGDRMAKFLERYPKAGEISIASGKDGAHGALSHHYGLHYLGSPTAALDVTAADKEKRRDFAKWLYDNYSDHTVELIHSSRTADGGGFYVKNQKRYPGGGIYGGPEAIDHYDHVHWATSADLLQDLERPAGEQPAIAAADIPQDVAPVSPAPGEPADLVGIANTAPVWGWDASNLDWERGPMDLVAAQGDGISFFTHKATEGGDWKDSHYKDALDRARAAAIPVLGTYHYLKPGDIEAQVKFWMDYVDEQTPWWKTVPWIWQIDAEKENVPRPPTPEEIGQAVQAVRRRMATQGTTGYVIVYAPRSVYQNSLDAGYDVWGSDYRGSGAARAFKEQYQGVTDCAAGWSLMSGRKPRILQFASNGKVGRQESCCVDKFDGDLHTLIELCGRDPGFIGAPAARVAVTEKVLSYDHAIVPQDTYYDCGPAATQVVLNSLGINVAEHVLCNEIGTTRSGTNCVQMIEAALDRRLPNARYTSVEMPNDPPTAAQREALWANIVGSIDAGYGVIMNWDAPVSNYPRGVKGSVNPSYHGGEVFHYVACMGYDSNPALRAVWIADSGFRPFGYWISIEQAASLIPRKAYAYAAATSVSPITITPKPSQVPVAQGGAETLSQAMGASLPLDRYRALLPAVTSALQACGCVTADPATTINRIAMWMAQVGHESVGLKYMTELGDDDYFRKYNNRPDLGNGPTDGPRFRGRGPIQVTGRLNYTELSRWAHTRGLAPSPTFFVDDPDQLASDVYGFIGVIWYWTVARNMNSFADNADIEGGSVAVNGRNSVTGRANGIEDRIARWSRCRDIGTALLTLTGPPETGQISIPNAPEIKDPAAGVDANGWPLPWRFAYSRHPRDFNQIVNDPERGPWNRRQPDGTQHDGHTDAFEQIVPINEQIAWTHVFSDGIKRDSGDVLLELMEFAIAWRKANNLPTSAFPPANPPGPVDTGLAPTPVDAGLNSPPGGFIAAVTDNGEPATTRPSKRSANSVKSQPTKAAKKRTAKPAKKETSAPPKANGTR</sequence>
<feature type="domain" description="Peptidase C39-like" evidence="3">
    <location>
        <begin position="429"/>
        <end position="570"/>
    </location>
</feature>
<dbReference type="Proteomes" id="UP001300745">
    <property type="component" value="Unassembled WGS sequence"/>
</dbReference>
<proteinExistence type="inferred from homology"/>
<dbReference type="InterPro" id="IPR039564">
    <property type="entry name" value="Peptidase_C39-like"/>
</dbReference>
<dbReference type="Gene3D" id="3.90.70.10">
    <property type="entry name" value="Cysteine proteinases"/>
    <property type="match status" value="1"/>
</dbReference>
<reference evidence="4 5" key="1">
    <citation type="submission" date="2022-11" db="EMBL/GenBank/DDBJ databases">
        <title>Mycobacterium sp. nov.</title>
        <authorList>
            <person name="Papic B."/>
            <person name="Spicic S."/>
            <person name="Duvnjak S."/>
        </authorList>
    </citation>
    <scope>NUCLEOTIDE SEQUENCE [LARGE SCALE GENOMIC DNA]</scope>
    <source>
        <strain evidence="4 5">CVI_P4</strain>
    </source>
</reference>